<dbReference type="InterPro" id="IPR026032">
    <property type="entry name" value="HcaT-like"/>
</dbReference>
<feature type="transmembrane region" description="Helical" evidence="8">
    <location>
        <begin position="45"/>
        <end position="64"/>
    </location>
</feature>
<dbReference type="InterPro" id="IPR020846">
    <property type="entry name" value="MFS_dom"/>
</dbReference>
<keyword evidence="5 8" id="KW-0812">Transmembrane</keyword>
<keyword evidence="4" id="KW-0997">Cell inner membrane</keyword>
<dbReference type="PANTHER" id="PTHR23522:SF10">
    <property type="entry name" value="3-PHENYLPROPIONIC ACID TRANSPORTER-RELATED"/>
    <property type="match status" value="1"/>
</dbReference>
<evidence type="ECO:0000256" key="5">
    <source>
        <dbReference type="ARBA" id="ARBA00022692"/>
    </source>
</evidence>
<evidence type="ECO:0000256" key="1">
    <source>
        <dbReference type="ARBA" id="ARBA00004429"/>
    </source>
</evidence>
<feature type="transmembrane region" description="Helical" evidence="8">
    <location>
        <begin position="237"/>
        <end position="257"/>
    </location>
</feature>
<dbReference type="SUPFAM" id="SSF103473">
    <property type="entry name" value="MFS general substrate transporter"/>
    <property type="match status" value="1"/>
</dbReference>
<accession>A0A0B3BUV8</accession>
<dbReference type="GO" id="GO:0030395">
    <property type="term" value="F:lactose binding"/>
    <property type="evidence" value="ECO:0007669"/>
    <property type="project" value="TreeGrafter"/>
</dbReference>
<reference evidence="10 11" key="1">
    <citation type="submission" date="2014-11" db="EMBL/GenBank/DDBJ databases">
        <title>Genome sequence of Pseudomonas tuomuerensis JCM 14085.</title>
        <authorList>
            <person name="Shin S.-K."/>
            <person name="Yi H."/>
        </authorList>
    </citation>
    <scope>NUCLEOTIDE SEQUENCE [LARGE SCALE GENOMIC DNA]</scope>
    <source>
        <strain evidence="10 11">JCM 14085</strain>
    </source>
</reference>
<dbReference type="PROSITE" id="PS50850">
    <property type="entry name" value="MFS"/>
    <property type="match status" value="1"/>
</dbReference>
<dbReference type="InterPro" id="IPR024989">
    <property type="entry name" value="MFS_assoc_dom"/>
</dbReference>
<keyword evidence="2" id="KW-0813">Transport</keyword>
<keyword evidence="3" id="KW-1003">Cell membrane</keyword>
<keyword evidence="11" id="KW-1185">Reference proteome</keyword>
<feature type="transmembrane region" description="Helical" evidence="8">
    <location>
        <begin position="332"/>
        <end position="349"/>
    </location>
</feature>
<evidence type="ECO:0000259" key="9">
    <source>
        <dbReference type="PROSITE" id="PS50850"/>
    </source>
</evidence>
<dbReference type="RefSeq" id="WP_027590181.1">
    <property type="nucleotide sequence ID" value="NZ_FMUP01000005.1"/>
</dbReference>
<sequence>MDSALPYWRLSGFYFAYFALLGATAPFLSLYFAHLGFSPARIGELAAIPLLMRCLSPFVWGWLGDVTGRRLAIVRLGAVCTLLAFALILFDKSFMWLAMVMALHAFFWHAILPQFEAITLAHLRERPTFYSRVRLWGSIGFIVAVVALGWLFDWLSLDSFPAAMLVIMLAIVATAWRVPDAAPSPSSDTTVQLGFWKLLWKPGVPAFFLCVVLMQASHGPYYTFLTIHLENLGYPRGTIGLIWALGVVAEIGVFMVMARILDRFSLRRVLMFSMLLAAVRWLLMGYLAQELFVLLTAQLLHAASFGCFHSAAVHFVQRAFGIRHLGRGQASYATVSGMGGALGALYAGYSWSALGAGPTFLIASTGAALAAFIIAKRLKETPHSAPPV</sequence>
<dbReference type="STRING" id="706570.PT85_02410"/>
<feature type="transmembrane region" description="Helical" evidence="8">
    <location>
        <begin position="158"/>
        <end position="178"/>
    </location>
</feature>
<feature type="transmembrane region" description="Helical" evidence="8">
    <location>
        <begin position="198"/>
        <end position="217"/>
    </location>
</feature>
<evidence type="ECO:0000256" key="2">
    <source>
        <dbReference type="ARBA" id="ARBA00022448"/>
    </source>
</evidence>
<dbReference type="EMBL" id="JTAK01000001">
    <property type="protein sequence ID" value="KHO66440.1"/>
    <property type="molecule type" value="Genomic_DNA"/>
</dbReference>
<dbReference type="NCBIfam" id="NF037955">
    <property type="entry name" value="mfs"/>
    <property type="match status" value="1"/>
</dbReference>
<dbReference type="Proteomes" id="UP000030980">
    <property type="component" value="Unassembled WGS sequence"/>
</dbReference>
<keyword evidence="7 8" id="KW-0472">Membrane</keyword>
<feature type="transmembrane region" description="Helical" evidence="8">
    <location>
        <begin position="355"/>
        <end position="375"/>
    </location>
</feature>
<dbReference type="InterPro" id="IPR036259">
    <property type="entry name" value="MFS_trans_sf"/>
</dbReference>
<feature type="transmembrane region" description="Helical" evidence="8">
    <location>
        <begin position="133"/>
        <end position="152"/>
    </location>
</feature>
<evidence type="ECO:0000256" key="6">
    <source>
        <dbReference type="ARBA" id="ARBA00022989"/>
    </source>
</evidence>
<comment type="caution">
    <text evidence="10">The sequence shown here is derived from an EMBL/GenBank/DDBJ whole genome shotgun (WGS) entry which is preliminary data.</text>
</comment>
<feature type="transmembrane region" description="Helical" evidence="8">
    <location>
        <begin position="269"/>
        <end position="287"/>
    </location>
</feature>
<dbReference type="PIRSF" id="PIRSF004925">
    <property type="entry name" value="HcaT"/>
    <property type="match status" value="1"/>
</dbReference>
<dbReference type="CDD" id="cd17335">
    <property type="entry name" value="MFS_MFSD6"/>
    <property type="match status" value="1"/>
</dbReference>
<dbReference type="AlphaFoldDB" id="A0A0B3BUV8"/>
<feature type="domain" description="Major facilitator superfamily (MFS) profile" evidence="9">
    <location>
        <begin position="142"/>
        <end position="388"/>
    </location>
</feature>
<protein>
    <submittedName>
        <fullName evidence="10">MFS transporter</fullName>
    </submittedName>
</protein>
<evidence type="ECO:0000256" key="7">
    <source>
        <dbReference type="ARBA" id="ARBA00023136"/>
    </source>
</evidence>
<evidence type="ECO:0000256" key="3">
    <source>
        <dbReference type="ARBA" id="ARBA00022475"/>
    </source>
</evidence>
<comment type="subcellular location">
    <subcellularLocation>
        <location evidence="1">Cell inner membrane</location>
        <topology evidence="1">Multi-pass membrane protein</topology>
    </subcellularLocation>
</comment>
<evidence type="ECO:0000313" key="10">
    <source>
        <dbReference type="EMBL" id="KHO66440.1"/>
    </source>
</evidence>
<keyword evidence="6 8" id="KW-1133">Transmembrane helix</keyword>
<gene>
    <name evidence="10" type="ORF">PT85_02410</name>
</gene>
<feature type="transmembrane region" description="Helical" evidence="8">
    <location>
        <begin position="299"/>
        <end position="320"/>
    </location>
</feature>
<evidence type="ECO:0000256" key="4">
    <source>
        <dbReference type="ARBA" id="ARBA00022519"/>
    </source>
</evidence>
<dbReference type="GO" id="GO:0005886">
    <property type="term" value="C:plasma membrane"/>
    <property type="evidence" value="ECO:0007669"/>
    <property type="project" value="UniProtKB-SubCell"/>
</dbReference>
<dbReference type="GO" id="GO:0015528">
    <property type="term" value="F:lactose:proton symporter activity"/>
    <property type="evidence" value="ECO:0007669"/>
    <property type="project" value="TreeGrafter"/>
</dbReference>
<proteinExistence type="predicted"/>
<feature type="transmembrane region" description="Helical" evidence="8">
    <location>
        <begin position="71"/>
        <end position="88"/>
    </location>
</feature>
<dbReference type="OrthoDB" id="9150135at2"/>
<feature type="transmembrane region" description="Helical" evidence="8">
    <location>
        <begin position="94"/>
        <end position="112"/>
    </location>
</feature>
<evidence type="ECO:0000256" key="8">
    <source>
        <dbReference type="SAM" id="Phobius"/>
    </source>
</evidence>
<feature type="transmembrane region" description="Helical" evidence="8">
    <location>
        <begin position="12"/>
        <end position="33"/>
    </location>
</feature>
<dbReference type="Gene3D" id="1.20.1250.20">
    <property type="entry name" value="MFS general substrate transporter like domains"/>
    <property type="match status" value="2"/>
</dbReference>
<evidence type="ECO:0000313" key="11">
    <source>
        <dbReference type="Proteomes" id="UP000030980"/>
    </source>
</evidence>
<name>A0A0B3BUV8_9PSED</name>
<dbReference type="PANTHER" id="PTHR23522">
    <property type="entry name" value="BLL5896 PROTEIN"/>
    <property type="match status" value="1"/>
</dbReference>
<organism evidence="10 11">
    <name type="scientific">Pseudomonas flexibilis</name>
    <dbReference type="NCBI Taxonomy" id="706570"/>
    <lineage>
        <taxon>Bacteria</taxon>
        <taxon>Pseudomonadati</taxon>
        <taxon>Pseudomonadota</taxon>
        <taxon>Gammaproteobacteria</taxon>
        <taxon>Pseudomonadales</taxon>
        <taxon>Pseudomonadaceae</taxon>
        <taxon>Pseudomonas</taxon>
    </lineage>
</organism>
<dbReference type="Pfam" id="PF12832">
    <property type="entry name" value="MFS_1_like"/>
    <property type="match status" value="1"/>
</dbReference>